<sequence>MAISLVIALILGVPFKWIQYKGSEVVSIVQIIDLGINNLFFDFSLLGLSTLIIYLVLTKLLKIRE</sequence>
<name>A0ABV1N1E5_9BACI</name>
<keyword evidence="3" id="KW-1185">Reference proteome</keyword>
<evidence type="ECO:0000313" key="2">
    <source>
        <dbReference type="EMBL" id="MEQ6357318.1"/>
    </source>
</evidence>
<keyword evidence="1" id="KW-0472">Membrane</keyword>
<comment type="caution">
    <text evidence="2">The sequence shown here is derived from an EMBL/GenBank/DDBJ whole genome shotgun (WGS) entry which is preliminary data.</text>
</comment>
<accession>A0ABV1N1E5</accession>
<gene>
    <name evidence="2" type="ORF">ABNX05_22135</name>
</gene>
<proteinExistence type="predicted"/>
<dbReference type="RefSeq" id="WP_349661681.1">
    <property type="nucleotide sequence ID" value="NZ_JBEGDG010000024.1"/>
</dbReference>
<organism evidence="2 3">
    <name type="scientific">Lysinibacillus zambalensis</name>
    <dbReference type="NCBI Taxonomy" id="3160866"/>
    <lineage>
        <taxon>Bacteria</taxon>
        <taxon>Bacillati</taxon>
        <taxon>Bacillota</taxon>
        <taxon>Bacilli</taxon>
        <taxon>Bacillales</taxon>
        <taxon>Bacillaceae</taxon>
        <taxon>Lysinibacillus</taxon>
    </lineage>
</organism>
<keyword evidence="1" id="KW-1133">Transmembrane helix</keyword>
<evidence type="ECO:0000313" key="3">
    <source>
        <dbReference type="Proteomes" id="UP001478862"/>
    </source>
</evidence>
<feature type="transmembrane region" description="Helical" evidence="1">
    <location>
        <begin position="39"/>
        <end position="57"/>
    </location>
</feature>
<protein>
    <submittedName>
        <fullName evidence="2">Uncharacterized protein</fullName>
    </submittedName>
</protein>
<evidence type="ECO:0000256" key="1">
    <source>
        <dbReference type="SAM" id="Phobius"/>
    </source>
</evidence>
<dbReference type="Proteomes" id="UP001478862">
    <property type="component" value="Unassembled WGS sequence"/>
</dbReference>
<keyword evidence="1" id="KW-0812">Transmembrane</keyword>
<reference evidence="2 3" key="1">
    <citation type="submission" date="2024-06" db="EMBL/GenBank/DDBJ databases">
        <title>Lysinibacillus zambalefons sp. nov., a Novel Firmicute Isolated from the Poon Bato Zambales Hyperalkaline Spring.</title>
        <authorList>
            <person name="Aja J.A."/>
            <person name="Lazaro J.E.H."/>
            <person name="Llorin L.D."/>
            <person name="Lim K.R."/>
            <person name="Teodosio J."/>
            <person name="Dalisay D.S."/>
        </authorList>
    </citation>
    <scope>NUCLEOTIDE SEQUENCE [LARGE SCALE GENOMIC DNA]</scope>
    <source>
        <strain evidence="2 3">M3</strain>
    </source>
</reference>
<dbReference type="EMBL" id="JBEGDG010000024">
    <property type="protein sequence ID" value="MEQ6357318.1"/>
    <property type="molecule type" value="Genomic_DNA"/>
</dbReference>